<dbReference type="Gene3D" id="1.10.260.100">
    <property type="match status" value="1"/>
</dbReference>
<organism evidence="3 4">
    <name type="scientific">Plasmodiophora brassicae</name>
    <name type="common">Clubroot disease agent</name>
    <dbReference type="NCBI Taxonomy" id="37360"/>
    <lineage>
        <taxon>Eukaryota</taxon>
        <taxon>Sar</taxon>
        <taxon>Rhizaria</taxon>
        <taxon>Endomyxa</taxon>
        <taxon>Phytomyxea</taxon>
        <taxon>Plasmodiophorida</taxon>
        <taxon>Plasmodiophoridae</taxon>
        <taxon>Plasmodiophora</taxon>
    </lineage>
</organism>
<dbReference type="InterPro" id="IPR015940">
    <property type="entry name" value="UBA"/>
</dbReference>
<feature type="region of interest" description="Disordered" evidence="1">
    <location>
        <begin position="251"/>
        <end position="271"/>
    </location>
</feature>
<dbReference type="FunFam" id="1.10.260.100:FF:000001">
    <property type="entry name" value="Ubiquilin 1"/>
    <property type="match status" value="1"/>
</dbReference>
<evidence type="ECO:0000256" key="1">
    <source>
        <dbReference type="SAM" id="MobiDB-lite"/>
    </source>
</evidence>
<dbReference type="GO" id="GO:0031593">
    <property type="term" value="F:polyubiquitin modification-dependent protein binding"/>
    <property type="evidence" value="ECO:0007669"/>
    <property type="project" value="TreeGrafter"/>
</dbReference>
<feature type="region of interest" description="Disordered" evidence="1">
    <location>
        <begin position="92"/>
        <end position="162"/>
    </location>
</feature>
<accession>A0A0G4J041</accession>
<dbReference type="InterPro" id="IPR009060">
    <property type="entry name" value="UBA-like_sf"/>
</dbReference>
<dbReference type="CDD" id="cd14399">
    <property type="entry name" value="UBA_PLICs"/>
    <property type="match status" value="1"/>
</dbReference>
<evidence type="ECO:0000313" key="4">
    <source>
        <dbReference type="Proteomes" id="UP000039324"/>
    </source>
</evidence>
<dbReference type="PANTHER" id="PTHR10677">
    <property type="entry name" value="UBIQUILIN"/>
    <property type="match status" value="1"/>
</dbReference>
<dbReference type="Pfam" id="PF23195">
    <property type="entry name" value="UBQLN1"/>
    <property type="match status" value="2"/>
</dbReference>
<evidence type="ECO:0000313" key="3">
    <source>
        <dbReference type="EMBL" id="CEP00641.1"/>
    </source>
</evidence>
<dbReference type="SUPFAM" id="SSF46934">
    <property type="entry name" value="UBA-like"/>
    <property type="match status" value="1"/>
</dbReference>
<dbReference type="InterPro" id="IPR015496">
    <property type="entry name" value="Ubiquilin"/>
</dbReference>
<dbReference type="PANTHER" id="PTHR10677:SF3">
    <property type="entry name" value="FI07626P-RELATED"/>
    <property type="match status" value="1"/>
</dbReference>
<dbReference type="Gene3D" id="1.10.8.10">
    <property type="entry name" value="DNA helicase RuvA subunit, C-terminal domain"/>
    <property type="match status" value="1"/>
</dbReference>
<proteinExistence type="predicted"/>
<feature type="domain" description="UBA" evidence="2">
    <location>
        <begin position="313"/>
        <end position="359"/>
    </location>
</feature>
<gene>
    <name evidence="3" type="ORF">PBRA_001695</name>
</gene>
<dbReference type="PROSITE" id="PS50030">
    <property type="entry name" value="UBA"/>
    <property type="match status" value="1"/>
</dbReference>
<evidence type="ECO:0000259" key="2">
    <source>
        <dbReference type="PROSITE" id="PS50030"/>
    </source>
</evidence>
<dbReference type="GO" id="GO:0006511">
    <property type="term" value="P:ubiquitin-dependent protein catabolic process"/>
    <property type="evidence" value="ECO:0007669"/>
    <property type="project" value="TreeGrafter"/>
</dbReference>
<keyword evidence="4" id="KW-1185">Reference proteome</keyword>
<feature type="compositionally biased region" description="Low complexity" evidence="1">
    <location>
        <begin position="151"/>
        <end position="162"/>
    </location>
</feature>
<protein>
    <recommendedName>
        <fullName evidence="2">UBA domain-containing protein</fullName>
    </recommendedName>
</protein>
<dbReference type="OrthoDB" id="267397at2759"/>
<dbReference type="SMART" id="SM00727">
    <property type="entry name" value="STI1"/>
    <property type="match status" value="3"/>
</dbReference>
<reference evidence="3 4" key="1">
    <citation type="submission" date="2015-02" db="EMBL/GenBank/DDBJ databases">
        <authorList>
            <person name="Chooi Y.-H."/>
        </authorList>
    </citation>
    <scope>NUCLEOTIDE SEQUENCE [LARGE SCALE GENOMIC DNA]</scope>
    <source>
        <strain evidence="3">E3</strain>
    </source>
</reference>
<dbReference type="OMA" id="AMGFQDQ"/>
<name>A0A0G4J041_PLABS</name>
<dbReference type="GO" id="GO:0005829">
    <property type="term" value="C:cytosol"/>
    <property type="evidence" value="ECO:0007669"/>
    <property type="project" value="TreeGrafter"/>
</dbReference>
<dbReference type="EMBL" id="CDSF01000101">
    <property type="protein sequence ID" value="CEP00641.1"/>
    <property type="molecule type" value="Genomic_DNA"/>
</dbReference>
<feature type="compositionally biased region" description="Polar residues" evidence="1">
    <location>
        <begin position="125"/>
        <end position="135"/>
    </location>
</feature>
<dbReference type="STRING" id="37360.A0A0G4J041"/>
<sequence length="359" mass="38208">MDNPELIQSMFQSNPQFREIIDRNPELAHVLNDPAIIRQSMQMAANPNLMREMMRNTDRAMTNIEAHPEGFNALRRMYENIQEPMMEAATDIGRPQQTSSSAAAATTSNAPVPSSPSAAPLPNPWAQSTNNNRQQAPAPDLNALLGMMGGQPPQQATAPAPASSVANPFMGGMSPDVMMQMMQNPFVQQMMQQMMADPVRLQEMLSANPQTRQMLESNPQMQAALSNPAVLQAMANPAMIQGVLQMMSATQQQQQPSAAQPSASGPAAAAAAPPVNPFANLSALMAAQQAMGGFPGAQQAMGGFPGAQAPAPSLQPEILYRQQLSQLSDMGFPDPAANLRALVATGGNVQAAIERLLQG</sequence>
<dbReference type="InterPro" id="IPR006636">
    <property type="entry name" value="STI1_HS-bd"/>
</dbReference>
<dbReference type="Proteomes" id="UP000039324">
    <property type="component" value="Unassembled WGS sequence"/>
</dbReference>
<dbReference type="Pfam" id="PF00627">
    <property type="entry name" value="UBA"/>
    <property type="match status" value="1"/>
</dbReference>
<dbReference type="SMART" id="SM00165">
    <property type="entry name" value="UBA"/>
    <property type="match status" value="1"/>
</dbReference>
<feature type="compositionally biased region" description="Low complexity" evidence="1">
    <location>
        <begin position="95"/>
        <end position="120"/>
    </location>
</feature>
<dbReference type="AlphaFoldDB" id="A0A0G4J041"/>